<dbReference type="STRING" id="1034943.BN59_02000"/>
<dbReference type="GO" id="GO:0047429">
    <property type="term" value="F:nucleoside triphosphate diphosphatase activity"/>
    <property type="evidence" value="ECO:0007669"/>
    <property type="project" value="UniProtKB-EC"/>
</dbReference>
<proteinExistence type="inferred from homology"/>
<protein>
    <recommendedName>
        <fullName evidence="4">Nucleoside triphosphate pyrophosphatase</fullName>
        <ecNumber evidence="4">3.6.1.9</ecNumber>
    </recommendedName>
    <alternativeName>
        <fullName evidence="4">Nucleotide pyrophosphatase</fullName>
        <shortName evidence="4">Nucleotide PPase</shortName>
    </alternativeName>
</protein>
<keyword evidence="3 4" id="KW-0546">Nucleotide metabolism</keyword>
<evidence type="ECO:0000256" key="3">
    <source>
        <dbReference type="ARBA" id="ARBA00023080"/>
    </source>
</evidence>
<comment type="catalytic activity">
    <reaction evidence="4">
        <text>a ribonucleoside 5'-triphosphate + H2O = a ribonucleoside 5'-phosphate + diphosphate + H(+)</text>
        <dbReference type="Rhea" id="RHEA:23996"/>
        <dbReference type="ChEBI" id="CHEBI:15377"/>
        <dbReference type="ChEBI" id="CHEBI:15378"/>
        <dbReference type="ChEBI" id="CHEBI:33019"/>
        <dbReference type="ChEBI" id="CHEBI:58043"/>
        <dbReference type="ChEBI" id="CHEBI:61557"/>
        <dbReference type="EC" id="3.6.1.9"/>
    </reaction>
</comment>
<dbReference type="PANTHER" id="PTHR43213:SF5">
    <property type="entry name" value="BIFUNCTIONAL DTTP_UTP PYROPHOSPHATASE_METHYLTRANSFERASE PROTEIN-RELATED"/>
    <property type="match status" value="1"/>
</dbReference>
<dbReference type="RefSeq" id="WP_043874204.1">
    <property type="nucleotide sequence ID" value="NZ_CCVW01000002.1"/>
</dbReference>
<keyword evidence="4" id="KW-0963">Cytoplasm</keyword>
<evidence type="ECO:0000256" key="2">
    <source>
        <dbReference type="ARBA" id="ARBA00022801"/>
    </source>
</evidence>
<dbReference type="InterPro" id="IPR003697">
    <property type="entry name" value="Maf-like"/>
</dbReference>
<comment type="similarity">
    <text evidence="4">Belongs to the Maf family.</text>
</comment>
<dbReference type="OrthoDB" id="9813694at2"/>
<dbReference type="GO" id="GO:0005737">
    <property type="term" value="C:cytoplasm"/>
    <property type="evidence" value="ECO:0007669"/>
    <property type="project" value="UniProtKB-SubCell"/>
</dbReference>
<dbReference type="CDD" id="cd00555">
    <property type="entry name" value="Maf"/>
    <property type="match status" value="1"/>
</dbReference>
<evidence type="ECO:0000256" key="1">
    <source>
        <dbReference type="ARBA" id="ARBA00001968"/>
    </source>
</evidence>
<dbReference type="PANTHER" id="PTHR43213">
    <property type="entry name" value="BIFUNCTIONAL DTTP/UTP PYROPHOSPHATASE/METHYLTRANSFERASE PROTEIN-RELATED"/>
    <property type="match status" value="1"/>
</dbReference>
<comment type="subcellular location">
    <subcellularLocation>
        <location evidence="4">Cytoplasm</location>
    </subcellularLocation>
</comment>
<dbReference type="GO" id="GO:0009117">
    <property type="term" value="P:nucleotide metabolic process"/>
    <property type="evidence" value="ECO:0007669"/>
    <property type="project" value="UniProtKB-KW"/>
</dbReference>
<dbReference type="AlphaFoldDB" id="A0A078KTA9"/>
<comment type="caution">
    <text evidence="4">Lacks conserved residue(s) required for the propagation of feature annotation.</text>
</comment>
<feature type="active site" description="Proton acceptor" evidence="4">
    <location>
        <position position="82"/>
    </location>
</feature>
<dbReference type="InterPro" id="IPR029001">
    <property type="entry name" value="ITPase-like_fam"/>
</dbReference>
<dbReference type="Gene3D" id="3.90.950.10">
    <property type="match status" value="1"/>
</dbReference>
<reference evidence="5 6" key="1">
    <citation type="submission" date="2014-06" db="EMBL/GenBank/DDBJ databases">
        <authorList>
            <person name="Urmite Genomes Urmite Genomes"/>
        </authorList>
    </citation>
    <scope>NUCLEOTIDE SEQUENCE [LARGE SCALE GENOMIC DNA]</scope>
</reference>
<comment type="function">
    <text evidence="4">Nucleoside triphosphate pyrophosphatase. May have a dual role in cell division arrest and in preventing the incorporation of modified nucleotides into cellular nucleic acids.</text>
</comment>
<comment type="catalytic activity">
    <reaction evidence="4">
        <text>a 2'-deoxyribonucleoside 5'-triphosphate + H2O = a 2'-deoxyribonucleoside 5'-phosphate + diphosphate + H(+)</text>
        <dbReference type="Rhea" id="RHEA:44644"/>
        <dbReference type="ChEBI" id="CHEBI:15377"/>
        <dbReference type="ChEBI" id="CHEBI:15378"/>
        <dbReference type="ChEBI" id="CHEBI:33019"/>
        <dbReference type="ChEBI" id="CHEBI:61560"/>
        <dbReference type="ChEBI" id="CHEBI:65317"/>
        <dbReference type="EC" id="3.6.1.9"/>
    </reaction>
</comment>
<dbReference type="HAMAP" id="MF_00528">
    <property type="entry name" value="Maf"/>
    <property type="match status" value="1"/>
</dbReference>
<evidence type="ECO:0000256" key="4">
    <source>
        <dbReference type="HAMAP-Rule" id="MF_00528"/>
    </source>
</evidence>
<dbReference type="NCBIfam" id="TIGR00172">
    <property type="entry name" value="maf"/>
    <property type="match status" value="1"/>
</dbReference>
<organism evidence="5 6">
    <name type="scientific">Legionella massiliensis</name>
    <dbReference type="NCBI Taxonomy" id="1034943"/>
    <lineage>
        <taxon>Bacteria</taxon>
        <taxon>Pseudomonadati</taxon>
        <taxon>Pseudomonadota</taxon>
        <taxon>Gammaproteobacteria</taxon>
        <taxon>Legionellales</taxon>
        <taxon>Legionellaceae</taxon>
        <taxon>Legionella</taxon>
    </lineage>
</organism>
<gene>
    <name evidence="5" type="primary">yceF</name>
    <name evidence="5" type="ORF">BN59_02000</name>
</gene>
<dbReference type="EMBL" id="CCSB01000002">
    <property type="protein sequence ID" value="CDZ77710.1"/>
    <property type="molecule type" value="Genomic_DNA"/>
</dbReference>
<name>A0A078KTA9_9GAMM</name>
<evidence type="ECO:0000313" key="5">
    <source>
        <dbReference type="EMBL" id="CDZ77710.1"/>
    </source>
</evidence>
<dbReference type="EC" id="3.6.1.9" evidence="4"/>
<comment type="cofactor">
    <cofactor evidence="1 4">
        <name>a divalent metal cation</name>
        <dbReference type="ChEBI" id="CHEBI:60240"/>
    </cofactor>
</comment>
<dbReference type="PIRSF" id="PIRSF006305">
    <property type="entry name" value="Maf"/>
    <property type="match status" value="1"/>
</dbReference>
<keyword evidence="2 4" id="KW-0378">Hydrolase</keyword>
<keyword evidence="6" id="KW-1185">Reference proteome</keyword>
<sequence length="203" mass="22600">MSEFIKQEPLILASASQTRLKLLHSLGLHFEVIPSNCDEDSIKQSVKTDSPEDLRNMAALLAASKALEVSKRNPSHFVIAADQLCVIGNQYLDKPITHENAVNHLRLLSGKTHQQIAATCIAKNGAIVWQHQDIAILKMQTLSDKTIEHYLRMEKPYQSCGAYNYEGRAKWLFKDVEGSESTILGLPLLPLTQALIELQAISL</sequence>
<evidence type="ECO:0000313" key="6">
    <source>
        <dbReference type="Proteomes" id="UP000044071"/>
    </source>
</evidence>
<accession>A0A078KTA9</accession>
<dbReference type="eggNOG" id="COG0424">
    <property type="taxonomic scope" value="Bacteria"/>
</dbReference>
<dbReference type="Pfam" id="PF02545">
    <property type="entry name" value="Maf"/>
    <property type="match status" value="1"/>
</dbReference>
<dbReference type="Proteomes" id="UP000044071">
    <property type="component" value="Unassembled WGS sequence"/>
</dbReference>
<dbReference type="SUPFAM" id="SSF52972">
    <property type="entry name" value="ITPase-like"/>
    <property type="match status" value="1"/>
</dbReference>